<evidence type="ECO:0000259" key="2">
    <source>
        <dbReference type="PROSITE" id="PS51740"/>
    </source>
</evidence>
<dbReference type="CDD" id="cd16320">
    <property type="entry name" value="MraZ_N"/>
    <property type="match status" value="1"/>
</dbReference>
<dbReference type="Proteomes" id="UP000607397">
    <property type="component" value="Unassembled WGS sequence"/>
</dbReference>
<dbReference type="NCBIfam" id="TIGR01439">
    <property type="entry name" value="lp_hng_hel_AbrB"/>
    <property type="match status" value="1"/>
</dbReference>
<dbReference type="Pfam" id="PF04014">
    <property type="entry name" value="MazE_antitoxin"/>
    <property type="match status" value="1"/>
</dbReference>
<evidence type="ECO:0000313" key="3">
    <source>
        <dbReference type="EMBL" id="NCJ05293.1"/>
    </source>
</evidence>
<protein>
    <submittedName>
        <fullName evidence="3">AbrB/MazE/SpoVT family DNA-binding domain-containing protein</fullName>
    </submittedName>
</protein>
<dbReference type="SUPFAM" id="SSF89447">
    <property type="entry name" value="AbrB/MazE/MraZ-like"/>
    <property type="match status" value="1"/>
</dbReference>
<reference evidence="3" key="1">
    <citation type="submission" date="2019-12" db="EMBL/GenBank/DDBJ databases">
        <title>High-Quality draft genome sequences of three cyanobacteria isolated from the limestone walls of the Old Cathedral of Coimbra.</title>
        <authorList>
            <person name="Tiago I."/>
            <person name="Soares F."/>
            <person name="Portugal A."/>
        </authorList>
    </citation>
    <scope>NUCLEOTIDE SEQUENCE [LARGE SCALE GENOMIC DNA]</scope>
    <source>
        <strain evidence="3">C</strain>
    </source>
</reference>
<dbReference type="AlphaFoldDB" id="A0A8K1ZWA3"/>
<proteinExistence type="predicted"/>
<evidence type="ECO:0000313" key="4">
    <source>
        <dbReference type="Proteomes" id="UP000607397"/>
    </source>
</evidence>
<keyword evidence="1 3" id="KW-0238">DNA-binding</keyword>
<dbReference type="EMBL" id="WVIC01000003">
    <property type="protein sequence ID" value="NCJ05293.1"/>
    <property type="molecule type" value="Genomic_DNA"/>
</dbReference>
<sequence>MANKTTELPEQYTIRAGERGRLVLPASLRKRIGLQEGDQLVITVEVDNSLRLVSLSQQVQKAQGLFKDIAPGVSLANELIQERRLEARQEQDS</sequence>
<dbReference type="InterPro" id="IPR037914">
    <property type="entry name" value="SpoVT-AbrB_sf"/>
</dbReference>
<dbReference type="GO" id="GO:0003677">
    <property type="term" value="F:DNA binding"/>
    <property type="evidence" value="ECO:0007669"/>
    <property type="project" value="UniProtKB-UniRule"/>
</dbReference>
<organism evidence="3 4">
    <name type="scientific">Petrachloros mirabilis ULC683</name>
    <dbReference type="NCBI Taxonomy" id="2781853"/>
    <lineage>
        <taxon>Bacteria</taxon>
        <taxon>Bacillati</taxon>
        <taxon>Cyanobacteriota</taxon>
        <taxon>Cyanophyceae</taxon>
        <taxon>Synechococcales</taxon>
        <taxon>Petrachlorosaceae</taxon>
        <taxon>Petrachloros</taxon>
        <taxon>Petrachloros mirabilis</taxon>
    </lineage>
</organism>
<keyword evidence="4" id="KW-1185">Reference proteome</keyword>
<accession>A0A8K1ZWA3</accession>
<dbReference type="Gene3D" id="2.10.260.10">
    <property type="match status" value="1"/>
</dbReference>
<name>A0A8K1ZWA3_9CYAN</name>
<dbReference type="InterPro" id="IPR007159">
    <property type="entry name" value="SpoVT-AbrB_dom"/>
</dbReference>
<evidence type="ECO:0000256" key="1">
    <source>
        <dbReference type="PROSITE-ProRule" id="PRU01076"/>
    </source>
</evidence>
<gene>
    <name evidence="3" type="ORF">GS597_01925</name>
</gene>
<dbReference type="InterPro" id="IPR035642">
    <property type="entry name" value="MraZ_N"/>
</dbReference>
<feature type="domain" description="SpoVT-AbrB" evidence="2">
    <location>
        <begin position="11"/>
        <end position="57"/>
    </location>
</feature>
<comment type="caution">
    <text evidence="3">The sequence shown here is derived from an EMBL/GenBank/DDBJ whole genome shotgun (WGS) entry which is preliminary data.</text>
</comment>
<dbReference type="RefSeq" id="WP_161823777.1">
    <property type="nucleotide sequence ID" value="NZ_WVIC01000003.1"/>
</dbReference>
<dbReference type="PROSITE" id="PS51740">
    <property type="entry name" value="SPOVT_ABRB"/>
    <property type="match status" value="1"/>
</dbReference>
<dbReference type="SMART" id="SM00966">
    <property type="entry name" value="SpoVT_AbrB"/>
    <property type="match status" value="1"/>
</dbReference>